<keyword evidence="2" id="KW-1185">Reference proteome</keyword>
<proteinExistence type="predicted"/>
<organism evidence="1 2">
    <name type="scientific">Oopsacas minuta</name>
    <dbReference type="NCBI Taxonomy" id="111878"/>
    <lineage>
        <taxon>Eukaryota</taxon>
        <taxon>Metazoa</taxon>
        <taxon>Porifera</taxon>
        <taxon>Hexactinellida</taxon>
        <taxon>Hexasterophora</taxon>
        <taxon>Lyssacinosida</taxon>
        <taxon>Leucopsacidae</taxon>
        <taxon>Oopsacas</taxon>
    </lineage>
</organism>
<protein>
    <submittedName>
        <fullName evidence="1">Uncharacterized protein</fullName>
    </submittedName>
</protein>
<evidence type="ECO:0000313" key="2">
    <source>
        <dbReference type="Proteomes" id="UP001165289"/>
    </source>
</evidence>
<dbReference type="Proteomes" id="UP001165289">
    <property type="component" value="Unassembled WGS sequence"/>
</dbReference>
<comment type="caution">
    <text evidence="1">The sequence shown here is derived from an EMBL/GenBank/DDBJ whole genome shotgun (WGS) entry which is preliminary data.</text>
</comment>
<sequence length="133" mass="15360">MFGGLSEPFEKKDIRLVEDTKGIISEHLAAMESEFSHYFTECGDIEYTLLRNQFILSSQTIPDMNDRAQDELIGLINDGSAKEVFKREEFITFWSLMKVSYPTSTRIVLRKLLPFATTYLCESSFSTLLRLKK</sequence>
<dbReference type="AlphaFoldDB" id="A0AAV7K4T2"/>
<dbReference type="PANTHER" id="PTHR45913:SF22">
    <property type="entry name" value="SCAN BOX DOMAIN-CONTAINING PROTEIN"/>
    <property type="match status" value="1"/>
</dbReference>
<name>A0AAV7K4T2_9METZ</name>
<gene>
    <name evidence="1" type="ORF">LOD99_1448</name>
</gene>
<accession>A0AAV7K4T2</accession>
<dbReference type="PANTHER" id="PTHR45913">
    <property type="entry name" value="EPM2A-INTERACTING PROTEIN 1"/>
    <property type="match status" value="1"/>
</dbReference>
<reference evidence="1 2" key="1">
    <citation type="journal article" date="2023" name="BMC Biol.">
        <title>The compact genome of the sponge Oopsacas minuta (Hexactinellida) is lacking key metazoan core genes.</title>
        <authorList>
            <person name="Santini S."/>
            <person name="Schenkelaars Q."/>
            <person name="Jourda C."/>
            <person name="Duchesne M."/>
            <person name="Belahbib H."/>
            <person name="Rocher C."/>
            <person name="Selva M."/>
            <person name="Riesgo A."/>
            <person name="Vervoort M."/>
            <person name="Leys S.P."/>
            <person name="Kodjabachian L."/>
            <person name="Le Bivic A."/>
            <person name="Borchiellini C."/>
            <person name="Claverie J.M."/>
            <person name="Renard E."/>
        </authorList>
    </citation>
    <scope>NUCLEOTIDE SEQUENCE [LARGE SCALE GENOMIC DNA]</scope>
    <source>
        <strain evidence="1">SPO-2</strain>
    </source>
</reference>
<evidence type="ECO:0000313" key="1">
    <source>
        <dbReference type="EMBL" id="KAI6656115.1"/>
    </source>
</evidence>
<dbReference type="EMBL" id="JAKMXF010000155">
    <property type="protein sequence ID" value="KAI6656115.1"/>
    <property type="molecule type" value="Genomic_DNA"/>
</dbReference>